<dbReference type="InterPro" id="IPR001525">
    <property type="entry name" value="C5_MeTfrase"/>
</dbReference>
<dbReference type="InterPro" id="IPR029063">
    <property type="entry name" value="SAM-dependent_MTases_sf"/>
</dbReference>
<keyword evidence="3 4" id="KW-0949">S-adenosyl-L-methionine</keyword>
<dbReference type="PANTHER" id="PTHR46098">
    <property type="entry name" value="TRNA (CYTOSINE(38)-C(5))-METHYLTRANSFERASE"/>
    <property type="match status" value="1"/>
</dbReference>
<keyword evidence="2 4" id="KW-0808">Transferase</keyword>
<dbReference type="InterPro" id="IPR050750">
    <property type="entry name" value="C5-MTase"/>
</dbReference>
<comment type="similarity">
    <text evidence="4 5">Belongs to the class I-like SAM-binding methyltransferase superfamily. C5-methyltransferase family.</text>
</comment>
<dbReference type="Gene3D" id="3.90.120.10">
    <property type="entry name" value="DNA Methylase, subunit A, domain 2"/>
    <property type="match status" value="1"/>
</dbReference>
<evidence type="ECO:0000313" key="7">
    <source>
        <dbReference type="Proteomes" id="UP001280121"/>
    </source>
</evidence>
<feature type="active site" evidence="4">
    <location>
        <position position="88"/>
    </location>
</feature>
<accession>A0AAE0CS93</accession>
<evidence type="ECO:0008006" key="8">
    <source>
        <dbReference type="Google" id="ProtNLM"/>
    </source>
</evidence>
<organism evidence="6 7">
    <name type="scientific">Dipteronia dyeriana</name>
    <dbReference type="NCBI Taxonomy" id="168575"/>
    <lineage>
        <taxon>Eukaryota</taxon>
        <taxon>Viridiplantae</taxon>
        <taxon>Streptophyta</taxon>
        <taxon>Embryophyta</taxon>
        <taxon>Tracheophyta</taxon>
        <taxon>Spermatophyta</taxon>
        <taxon>Magnoliopsida</taxon>
        <taxon>eudicotyledons</taxon>
        <taxon>Gunneridae</taxon>
        <taxon>Pentapetalae</taxon>
        <taxon>rosids</taxon>
        <taxon>malvids</taxon>
        <taxon>Sapindales</taxon>
        <taxon>Sapindaceae</taxon>
        <taxon>Hippocastanoideae</taxon>
        <taxon>Acereae</taxon>
        <taxon>Dipteronia</taxon>
    </lineage>
</organism>
<keyword evidence="7" id="KW-1185">Reference proteome</keyword>
<evidence type="ECO:0000256" key="3">
    <source>
        <dbReference type="ARBA" id="ARBA00022691"/>
    </source>
</evidence>
<dbReference type="Proteomes" id="UP001280121">
    <property type="component" value="Unassembled WGS sequence"/>
</dbReference>
<reference evidence="6" key="1">
    <citation type="journal article" date="2023" name="Plant J.">
        <title>Genome sequences and population genomics provide insights into the demographic history, inbreeding, and mutation load of two 'living fossil' tree species of Dipteronia.</title>
        <authorList>
            <person name="Feng Y."/>
            <person name="Comes H.P."/>
            <person name="Chen J."/>
            <person name="Zhu S."/>
            <person name="Lu R."/>
            <person name="Zhang X."/>
            <person name="Li P."/>
            <person name="Qiu J."/>
            <person name="Olsen K.M."/>
            <person name="Qiu Y."/>
        </authorList>
    </citation>
    <scope>NUCLEOTIDE SEQUENCE</scope>
    <source>
        <strain evidence="6">KIB01</strain>
    </source>
</reference>
<dbReference type="NCBIfam" id="TIGR00675">
    <property type="entry name" value="dcm"/>
    <property type="match status" value="1"/>
</dbReference>
<dbReference type="EMBL" id="JANJYI010000002">
    <property type="protein sequence ID" value="KAK2661048.1"/>
    <property type="molecule type" value="Genomic_DNA"/>
</dbReference>
<dbReference type="GO" id="GO:0005634">
    <property type="term" value="C:nucleus"/>
    <property type="evidence" value="ECO:0007669"/>
    <property type="project" value="TreeGrafter"/>
</dbReference>
<comment type="caution">
    <text evidence="6">The sequence shown here is derived from an EMBL/GenBank/DDBJ whole genome shotgun (WGS) entry which is preliminary data.</text>
</comment>
<proteinExistence type="inferred from homology"/>
<dbReference type="Pfam" id="PF00145">
    <property type="entry name" value="DNA_methylase"/>
    <property type="match status" value="1"/>
</dbReference>
<gene>
    <name evidence="6" type="ORF">Ddye_007581</name>
</gene>
<evidence type="ECO:0000256" key="4">
    <source>
        <dbReference type="PROSITE-ProRule" id="PRU01016"/>
    </source>
</evidence>
<dbReference type="GO" id="GO:0008168">
    <property type="term" value="F:methyltransferase activity"/>
    <property type="evidence" value="ECO:0007669"/>
    <property type="project" value="UniProtKB-KW"/>
</dbReference>
<name>A0AAE0CS93_9ROSI</name>
<protein>
    <recommendedName>
        <fullName evidence="8">DNA methyltransferase 2</fullName>
    </recommendedName>
</protein>
<dbReference type="AlphaFoldDB" id="A0AAE0CS93"/>
<sequence length="413" mass="46913">MEKKNLFKNDDEPWRVLEFYSGIGGMRYSLTKAGVNAQVVEAFDINDTANDVYQHNFGHRPYQGNIQSLTADDLDSYRSHAWLLSPPCQPYTRQGLQKQSSDARAFSFLKILELIPHTMQPPLMLFVENVVGFETSDTHAKMIEMLAKSDYVTQEFILSPLQFGVPYSRPRYFCLAKRKPLSFGCQVFDNQLLRSPTPLFGDNNVTEIDKHNQQENCDKLIQSCDPIERFLEFNSPCYQVNIGTDVAETTGAPLDNFRASEKIVEVNGADSLDQYLVPFNLIERWGSAMDIVYSDSKRCCCFTKSYYRYVKGTGSLLATIQPENKGKSSSLKEQGLRYFTPREVANFHSFPEDFEFPQSISLRQCYALLGNSLSLAVVAPILKYLFAHPSCFFTQALPPAQKMHVSCHFTLSS</sequence>
<evidence type="ECO:0000256" key="1">
    <source>
        <dbReference type="ARBA" id="ARBA00022603"/>
    </source>
</evidence>
<dbReference type="PRINTS" id="PR00105">
    <property type="entry name" value="C5METTRFRASE"/>
</dbReference>
<dbReference type="SUPFAM" id="SSF53335">
    <property type="entry name" value="S-adenosyl-L-methionine-dependent methyltransferases"/>
    <property type="match status" value="1"/>
</dbReference>
<evidence type="ECO:0000256" key="5">
    <source>
        <dbReference type="RuleBase" id="RU000416"/>
    </source>
</evidence>
<keyword evidence="1 4" id="KW-0489">Methyltransferase</keyword>
<dbReference type="PROSITE" id="PS51679">
    <property type="entry name" value="SAM_MT_C5"/>
    <property type="match status" value="1"/>
</dbReference>
<dbReference type="GO" id="GO:0032259">
    <property type="term" value="P:methylation"/>
    <property type="evidence" value="ECO:0007669"/>
    <property type="project" value="UniProtKB-KW"/>
</dbReference>
<evidence type="ECO:0000256" key="2">
    <source>
        <dbReference type="ARBA" id="ARBA00022679"/>
    </source>
</evidence>
<evidence type="ECO:0000313" key="6">
    <source>
        <dbReference type="EMBL" id="KAK2661048.1"/>
    </source>
</evidence>
<dbReference type="PANTHER" id="PTHR46098:SF1">
    <property type="entry name" value="TRNA (CYTOSINE(38)-C(5))-METHYLTRANSFERASE"/>
    <property type="match status" value="1"/>
</dbReference>
<dbReference type="Gene3D" id="3.40.50.150">
    <property type="entry name" value="Vaccinia Virus protein VP39"/>
    <property type="match status" value="1"/>
</dbReference>